<evidence type="ECO:0008006" key="4">
    <source>
        <dbReference type="Google" id="ProtNLM"/>
    </source>
</evidence>
<comment type="caution">
    <text evidence="2">The sequence shown here is derived from an EMBL/GenBank/DDBJ whole genome shotgun (WGS) entry which is preliminary data.</text>
</comment>
<accession>A0A101S1P9</accession>
<evidence type="ECO:0000313" key="3">
    <source>
        <dbReference type="Proteomes" id="UP000054375"/>
    </source>
</evidence>
<dbReference type="Proteomes" id="UP000054375">
    <property type="component" value="Unassembled WGS sequence"/>
</dbReference>
<dbReference type="AlphaFoldDB" id="A0A117PKU2"/>
<sequence length="133" mass="14152">MTRTRKYLSLWIAALALTAGGVIAAPSASAAASAECGVRASDGRLWCGNGAPAILRSGAYHEADITGQLYSTFSWFDCWTYGGLHGGGNTTWYHTKGDWTAPGYDGWGYVPADWVNTPSSFDADPSARGLRHC</sequence>
<dbReference type="RefSeq" id="WP_062019376.1">
    <property type="nucleotide sequence ID" value="NZ_JBEPAT010000002.1"/>
</dbReference>
<evidence type="ECO:0000313" key="2">
    <source>
        <dbReference type="EMBL" id="KUN65829.1"/>
    </source>
</evidence>
<organism evidence="2 3">
    <name type="scientific">Streptomyces griseorubiginosus</name>
    <dbReference type="NCBI Taxonomy" id="67304"/>
    <lineage>
        <taxon>Bacteria</taxon>
        <taxon>Bacillati</taxon>
        <taxon>Actinomycetota</taxon>
        <taxon>Actinomycetes</taxon>
        <taxon>Kitasatosporales</taxon>
        <taxon>Streptomycetaceae</taxon>
        <taxon>Streptomyces</taxon>
    </lineage>
</organism>
<gene>
    <name evidence="2" type="ORF">AQJ54_19140</name>
</gene>
<protein>
    <recommendedName>
        <fullName evidence="4">Peptidase inhibitor family I36</fullName>
    </recommendedName>
</protein>
<name>A0A117PKU2_9ACTN</name>
<proteinExistence type="predicted"/>
<keyword evidence="3" id="KW-1185">Reference proteome</keyword>
<feature type="signal peptide" evidence="1">
    <location>
        <begin position="1"/>
        <end position="24"/>
    </location>
</feature>
<evidence type="ECO:0000256" key="1">
    <source>
        <dbReference type="SAM" id="SignalP"/>
    </source>
</evidence>
<feature type="chain" id="PRO_5039646810" description="Peptidase inhibitor family I36" evidence="1">
    <location>
        <begin position="25"/>
        <end position="133"/>
    </location>
</feature>
<keyword evidence="1" id="KW-0732">Signal</keyword>
<reference evidence="2 3" key="1">
    <citation type="submission" date="2015-10" db="EMBL/GenBank/DDBJ databases">
        <title>Draft genome sequence of Streptomyces griseorubiginosus DSM 40469, type strain for the species Streptomyces griseorubiginosus.</title>
        <authorList>
            <person name="Ruckert C."/>
            <person name="Winkler A."/>
            <person name="Kalinowski J."/>
            <person name="Kampfer P."/>
            <person name="Glaeser S."/>
        </authorList>
    </citation>
    <scope>NUCLEOTIDE SEQUENCE [LARGE SCALE GENOMIC DNA]</scope>
    <source>
        <strain evidence="2 3">DSM 40469</strain>
    </source>
</reference>
<dbReference type="EMBL" id="LMWV01000016">
    <property type="protein sequence ID" value="KUN65829.1"/>
    <property type="molecule type" value="Genomic_DNA"/>
</dbReference>
<accession>A0A117PKU2</accession>